<dbReference type="InterPro" id="IPR003672">
    <property type="entry name" value="CobN/Mg_chltase"/>
</dbReference>
<accession>A0A0F9F4F7</accession>
<proteinExistence type="predicted"/>
<dbReference type="AlphaFoldDB" id="A0A0F9F4F7"/>
<protein>
    <recommendedName>
        <fullName evidence="1">CobN/magnesium chelatase domain-containing protein</fullName>
    </recommendedName>
</protein>
<sequence length="243" mass="27045">MTEEVVAPPAFLDGIESQYHSAVEPFADKNSLAKGYSELSTKMGTALQIPTSETTPDEVTAFYQKLGVPPTKDGYDLKMPELPEGLSHDEKFEMTMRGVAHETHISQEAMKKLFEAYNAYRVSAHGFQQEEGQKVIGVLMQRALIESAQTQVVDSTIAQLQAKGALVVPFFFELSPLTSDYTPLITRNEQTFVDVIVNFRNIHWASKRKAEFEKLGVPVMQGLTYFDGDQKTWEADNQGISAG</sequence>
<evidence type="ECO:0000313" key="2">
    <source>
        <dbReference type="EMBL" id="KKL45967.1"/>
    </source>
</evidence>
<organism evidence="2">
    <name type="scientific">marine sediment metagenome</name>
    <dbReference type="NCBI Taxonomy" id="412755"/>
    <lineage>
        <taxon>unclassified sequences</taxon>
        <taxon>metagenomes</taxon>
        <taxon>ecological metagenomes</taxon>
    </lineage>
</organism>
<name>A0A0F9F4F7_9ZZZZ</name>
<dbReference type="PANTHER" id="PTHR44119:SF4">
    <property type="entry name" value="AEROBIC COBALTOCHELATASE SUBUNIT COBN"/>
    <property type="match status" value="1"/>
</dbReference>
<feature type="non-terminal residue" evidence="2">
    <location>
        <position position="243"/>
    </location>
</feature>
<feature type="domain" description="CobN/magnesium chelatase" evidence="1">
    <location>
        <begin position="103"/>
        <end position="241"/>
    </location>
</feature>
<dbReference type="PANTHER" id="PTHR44119">
    <property type="entry name" value="MAGNESIUM-CHELATASE SUBUNIT CHLH, CHLOROPLASTIC"/>
    <property type="match status" value="1"/>
</dbReference>
<evidence type="ECO:0000259" key="1">
    <source>
        <dbReference type="Pfam" id="PF02514"/>
    </source>
</evidence>
<reference evidence="2" key="1">
    <citation type="journal article" date="2015" name="Nature">
        <title>Complex archaea that bridge the gap between prokaryotes and eukaryotes.</title>
        <authorList>
            <person name="Spang A."/>
            <person name="Saw J.H."/>
            <person name="Jorgensen S.L."/>
            <person name="Zaremba-Niedzwiedzka K."/>
            <person name="Martijn J."/>
            <person name="Lind A.E."/>
            <person name="van Eijk R."/>
            <person name="Schleper C."/>
            <person name="Guy L."/>
            <person name="Ettema T.J."/>
        </authorList>
    </citation>
    <scope>NUCLEOTIDE SEQUENCE</scope>
</reference>
<comment type="caution">
    <text evidence="2">The sequence shown here is derived from an EMBL/GenBank/DDBJ whole genome shotgun (WGS) entry which is preliminary data.</text>
</comment>
<gene>
    <name evidence="2" type="ORF">LCGC14_2350290</name>
</gene>
<dbReference type="EMBL" id="LAZR01034203">
    <property type="protein sequence ID" value="KKL45967.1"/>
    <property type="molecule type" value="Genomic_DNA"/>
</dbReference>
<dbReference type="Pfam" id="PF02514">
    <property type="entry name" value="CobN-Mg_chel"/>
    <property type="match status" value="1"/>
</dbReference>